<dbReference type="PANTHER" id="PTHR34472">
    <property type="entry name" value="SULFUR CARRIER PROTEIN THIS"/>
    <property type="match status" value="1"/>
</dbReference>
<accession>D2QUP7</accession>
<dbReference type="InterPro" id="IPR016155">
    <property type="entry name" value="Mopterin_synth/thiamin_S_b"/>
</dbReference>
<dbReference type="AlphaFoldDB" id="D2QUP7"/>
<dbReference type="HOGENOM" id="CLU_174611_2_1_10"/>
<sequence length="69" mass="7338">MIMTLTVNNQSVEIADSASLRTLLTQLAIANQKGIAVAVNNAIVPRATWEQFVLSGNEKITILQATQGG</sequence>
<dbReference type="STRING" id="504472.Slin_6572"/>
<dbReference type="InterPro" id="IPR003749">
    <property type="entry name" value="ThiS/MoaD-like"/>
</dbReference>
<reference evidence="1 2" key="1">
    <citation type="journal article" date="2010" name="Stand. Genomic Sci.">
        <title>Complete genome sequence of Spirosoma linguale type strain (1).</title>
        <authorList>
            <person name="Lail K."/>
            <person name="Sikorski J."/>
            <person name="Saunders E."/>
            <person name="Lapidus A."/>
            <person name="Glavina Del Rio T."/>
            <person name="Copeland A."/>
            <person name="Tice H."/>
            <person name="Cheng J.-F."/>
            <person name="Lucas S."/>
            <person name="Nolan M."/>
            <person name="Bruce D."/>
            <person name="Goodwin L."/>
            <person name="Pitluck S."/>
            <person name="Ivanova N."/>
            <person name="Mavromatis K."/>
            <person name="Ovchinnikova G."/>
            <person name="Pati A."/>
            <person name="Chen A."/>
            <person name="Palaniappan K."/>
            <person name="Land M."/>
            <person name="Hauser L."/>
            <person name="Chang Y.-J."/>
            <person name="Jeffries C.D."/>
            <person name="Chain P."/>
            <person name="Brettin T."/>
            <person name="Detter J.C."/>
            <person name="Schuetze A."/>
            <person name="Rohde M."/>
            <person name="Tindall B.J."/>
            <person name="Goeker M."/>
            <person name="Bristow J."/>
            <person name="Eisen J.A."/>
            <person name="Markowitz V."/>
            <person name="Hugenholtz P."/>
            <person name="Kyrpides N.C."/>
            <person name="Klenk H.-P."/>
            <person name="Chen F."/>
        </authorList>
    </citation>
    <scope>NUCLEOTIDE SEQUENCE [LARGE SCALE GENOMIC DNA]</scope>
    <source>
        <strain evidence="2">ATCC 33905 / DSM 74 / LMG 10896 / Claus 1</strain>
    </source>
</reference>
<dbReference type="eggNOG" id="COG2104">
    <property type="taxonomic scope" value="Bacteria"/>
</dbReference>
<gene>
    <name evidence="1" type="ordered locus">Slin_6572</name>
</gene>
<dbReference type="NCBIfam" id="TIGR01683">
    <property type="entry name" value="thiS"/>
    <property type="match status" value="1"/>
</dbReference>
<evidence type="ECO:0000313" key="1">
    <source>
        <dbReference type="EMBL" id="ADB42529.1"/>
    </source>
</evidence>
<proteinExistence type="predicted"/>
<name>D2QUP7_SPILD</name>
<dbReference type="SUPFAM" id="SSF54285">
    <property type="entry name" value="MoaD/ThiS"/>
    <property type="match status" value="1"/>
</dbReference>
<dbReference type="PANTHER" id="PTHR34472:SF1">
    <property type="entry name" value="SULFUR CARRIER PROTEIN THIS"/>
    <property type="match status" value="1"/>
</dbReference>
<dbReference type="InterPro" id="IPR010035">
    <property type="entry name" value="Thi_S"/>
</dbReference>
<protein>
    <submittedName>
        <fullName evidence="1">Thiamine biosynthesis protein ThiS</fullName>
    </submittedName>
</protein>
<keyword evidence="2" id="KW-1185">Reference proteome</keyword>
<dbReference type="Pfam" id="PF02597">
    <property type="entry name" value="ThiS"/>
    <property type="match status" value="1"/>
</dbReference>
<organism evidence="1 2">
    <name type="scientific">Spirosoma linguale (strain ATCC 33905 / DSM 74 / LMG 10896 / Claus 1)</name>
    <dbReference type="NCBI Taxonomy" id="504472"/>
    <lineage>
        <taxon>Bacteria</taxon>
        <taxon>Pseudomonadati</taxon>
        <taxon>Bacteroidota</taxon>
        <taxon>Cytophagia</taxon>
        <taxon>Cytophagales</taxon>
        <taxon>Cytophagaceae</taxon>
        <taxon>Spirosoma</taxon>
    </lineage>
</organism>
<dbReference type="EMBL" id="CP001769">
    <property type="protein sequence ID" value="ADB42529.1"/>
    <property type="molecule type" value="Genomic_DNA"/>
</dbReference>
<dbReference type="KEGG" id="sli:Slin_6572"/>
<dbReference type="Proteomes" id="UP000002028">
    <property type="component" value="Chromosome"/>
</dbReference>
<evidence type="ECO:0000313" key="2">
    <source>
        <dbReference type="Proteomes" id="UP000002028"/>
    </source>
</evidence>
<dbReference type="CDD" id="cd00565">
    <property type="entry name" value="Ubl_ThiS"/>
    <property type="match status" value="1"/>
</dbReference>
<dbReference type="InterPro" id="IPR012675">
    <property type="entry name" value="Beta-grasp_dom_sf"/>
</dbReference>
<dbReference type="Gene3D" id="3.10.20.30">
    <property type="match status" value="1"/>
</dbReference>